<dbReference type="GO" id="GO:0008854">
    <property type="term" value="F:exodeoxyribonuclease V activity"/>
    <property type="evidence" value="ECO:0007669"/>
    <property type="project" value="InterPro"/>
</dbReference>
<evidence type="ECO:0000313" key="13">
    <source>
        <dbReference type="Proteomes" id="UP000002588"/>
    </source>
</evidence>
<evidence type="ECO:0000256" key="10">
    <source>
        <dbReference type="HAMAP-Rule" id="MF_01486"/>
    </source>
</evidence>
<evidence type="ECO:0000256" key="9">
    <source>
        <dbReference type="ARBA" id="ARBA00023204"/>
    </source>
</evidence>
<dbReference type="GO" id="GO:0003677">
    <property type="term" value="F:DNA binding"/>
    <property type="evidence" value="ECO:0007669"/>
    <property type="project" value="UniProtKB-UniRule"/>
</dbReference>
<dbReference type="SUPFAM" id="SSF52980">
    <property type="entry name" value="Restriction endonuclease-like"/>
    <property type="match status" value="1"/>
</dbReference>
<dbReference type="InterPro" id="IPR027417">
    <property type="entry name" value="P-loop_NTPase"/>
</dbReference>
<keyword evidence="2 10" id="KW-0547">Nucleotide-binding</keyword>
<dbReference type="HAMAP" id="MF_01486">
    <property type="entry name" value="RecC"/>
    <property type="match status" value="1"/>
</dbReference>
<keyword evidence="6 10" id="KW-0269">Exonuclease</keyword>
<sequence>MFSIVFSNRYECLQAMLLERLAAERPGPFGKRHVVVPSSALRRDVELAVAEHEGVCANVEFSYLAQWLWTQIGHVVEVPARSPFAPALLAWRVHALLDPAAPAGDWVAAHPRLAHYLAGADARMRFELAERIARVFDHYLTYRAHWLESWARGERARLGEATEAERADEAWQAALWRHIRDGLALRQEHPAALFLRRVAGMDERALAAAGLPQTVHVFGLPALPPLYLAILRELARVVDVRLYALNPCREFWFEIVDPRRLSWLAARQADMFHETGNRLLAAWGQQTQAHIGLLFEGEREVVEEALFEPHPGRHLLARLHNAILDMEELEPGSVALAANDRSIELHVCHSRTRELEVLHDRLLDLMKAAAKRGEPLRPDEIVVLTPDLDATAPLIEAVFGTAPAARRIPWRITGLGGTQENPVAAALDRLLALVAGRLPASAVFDLLQQPVVAARFGLGEGDLETIHDWMRAAGIRWGLDAEHAAAAGGVPVQACGGHTLDAGLDRLFLGWAAGDAATAAPFAGFIGAGAAEGNAALALGRLWRYVDTLRGLRADLQRPQQAAGWRRALDSALTRLVGDEPEWAEALREVREAIVALTQAMAAAATDDGDAPAIPLAVVHPALIAQLDDPARGGVPGGTVTFSALSSLRGLPYRVVCVVGLDQGLFPGSDRPAEFDLMAARPERGDRQRRHDDRNLFLDVLLSAREVLHLSHVGRSVRDGSALPPSVLVDELFDVLAAACAADPGKPDDLAAARRRLTVEHPLQAFSAEYFLPQGERDPRLVSYHEEYAAALAARLGAPLRDADDDALVALAEEGDEVAVDGARVPFFDAPLPPPGPEWREVGLPQLIRFFRNPSRYLLRDRLGLALPEGEAELEDVEPMVPDFLGRQALAERLLPALLGATVPDEEALLALARAGGEYPAGALGEGALRRELAQLTVFAAGVRAELPARPLPPHVPTLAFDLDGEPWTLGAAFGDLRPQGLLRQRYDDCRPVDYLAAWLAHLVLCAAPAPDVACETTLLARDGRCRFVAVPPATAHALLADCLRLYRAGLLRPLHFFPKAAWAYAVNGESMGKAYARWQGGNRPAFAESADPAYRLALRGVADPLADDFAALASRVLGPLLDHLDDPRLDLAPAQESA</sequence>
<evidence type="ECO:0000256" key="1">
    <source>
        <dbReference type="ARBA" id="ARBA00022722"/>
    </source>
</evidence>
<dbReference type="RefSeq" id="WP_011767580.1">
    <property type="nucleotide sequence ID" value="NC_008702.1"/>
</dbReference>
<keyword evidence="13" id="KW-1185">Reference proteome</keyword>
<keyword evidence="1 10" id="KW-0540">Nuclease</keyword>
<comment type="subunit">
    <text evidence="10">Heterotrimer of RecB, RecC and RecD. All subunits contribute to DNA-binding.</text>
</comment>
<keyword evidence="9 10" id="KW-0234">DNA repair</keyword>
<dbReference type="KEGG" id="azo:azo3858"/>
<dbReference type="STRING" id="62928.azo3858"/>
<evidence type="ECO:0000256" key="6">
    <source>
        <dbReference type="ARBA" id="ARBA00022839"/>
    </source>
</evidence>
<dbReference type="NCBIfam" id="TIGR01450">
    <property type="entry name" value="recC"/>
    <property type="match status" value="1"/>
</dbReference>
<evidence type="ECO:0000256" key="4">
    <source>
        <dbReference type="ARBA" id="ARBA00022801"/>
    </source>
</evidence>
<dbReference type="Gene3D" id="3.40.50.10930">
    <property type="match status" value="1"/>
</dbReference>
<dbReference type="Pfam" id="PF17946">
    <property type="entry name" value="RecC_C"/>
    <property type="match status" value="1"/>
</dbReference>
<dbReference type="Pfam" id="PF04257">
    <property type="entry name" value="Exonuc_V_gamma"/>
    <property type="match status" value="1"/>
</dbReference>
<dbReference type="Gene3D" id="3.40.50.300">
    <property type="entry name" value="P-loop containing nucleotide triphosphate hydrolases"/>
    <property type="match status" value="2"/>
</dbReference>
<accession>A1KCB8</accession>
<evidence type="ECO:0000313" key="12">
    <source>
        <dbReference type="EMBL" id="CAL96474.1"/>
    </source>
</evidence>
<dbReference type="Proteomes" id="UP000002588">
    <property type="component" value="Chromosome"/>
</dbReference>
<keyword evidence="3 10" id="KW-0227">DNA damage</keyword>
<dbReference type="GO" id="GO:0004519">
    <property type="term" value="F:endonuclease activity"/>
    <property type="evidence" value="ECO:0007669"/>
    <property type="project" value="UniProtKB-KW"/>
</dbReference>
<organism evidence="12 13">
    <name type="scientific">Azoarcus sp. (strain BH72)</name>
    <dbReference type="NCBI Taxonomy" id="418699"/>
    <lineage>
        <taxon>Bacteria</taxon>
        <taxon>Pseudomonadati</taxon>
        <taxon>Pseudomonadota</taxon>
        <taxon>Betaproteobacteria</taxon>
        <taxon>Rhodocyclales</taxon>
        <taxon>Zoogloeaceae</taxon>
        <taxon>Azoarcus</taxon>
    </lineage>
</organism>
<dbReference type="InterPro" id="IPR006697">
    <property type="entry name" value="RecC"/>
</dbReference>
<protein>
    <recommendedName>
        <fullName evidence="10">RecBCD enzyme subunit RecC</fullName>
    </recommendedName>
    <alternativeName>
        <fullName evidence="10">Exonuclease V subunit RecC</fullName>
        <shortName evidence="10">ExoV subunit RecC</shortName>
    </alternativeName>
    <alternativeName>
        <fullName evidence="10">Helicase/nuclease RecBCD subunit RecC</fullName>
    </alternativeName>
</protein>
<dbReference type="PANTHER" id="PTHR30591">
    <property type="entry name" value="RECBCD ENZYME SUBUNIT RECC"/>
    <property type="match status" value="1"/>
</dbReference>
<dbReference type="InterPro" id="IPR011335">
    <property type="entry name" value="Restrct_endonuc-II-like"/>
</dbReference>
<dbReference type="EMBL" id="AM406670">
    <property type="protein sequence ID" value="CAL96474.1"/>
    <property type="molecule type" value="Genomic_DNA"/>
</dbReference>
<dbReference type="GO" id="GO:0005524">
    <property type="term" value="F:ATP binding"/>
    <property type="evidence" value="ECO:0007669"/>
    <property type="project" value="UniProtKB-UniRule"/>
</dbReference>
<feature type="domain" description="RecC C-terminal" evidence="11">
    <location>
        <begin position="839"/>
        <end position="1067"/>
    </location>
</feature>
<evidence type="ECO:0000256" key="7">
    <source>
        <dbReference type="ARBA" id="ARBA00022840"/>
    </source>
</evidence>
<dbReference type="InterPro" id="IPR013986">
    <property type="entry name" value="DExx_box_DNA_helicase_dom_sf"/>
</dbReference>
<proteinExistence type="inferred from homology"/>
<dbReference type="GO" id="GO:0003678">
    <property type="term" value="F:DNA helicase activity"/>
    <property type="evidence" value="ECO:0007669"/>
    <property type="project" value="UniProtKB-UniRule"/>
</dbReference>
<dbReference type="AlphaFoldDB" id="A1KCB8"/>
<dbReference type="HOGENOM" id="CLU_007513_0_0_4"/>
<dbReference type="PANTHER" id="PTHR30591:SF1">
    <property type="entry name" value="RECBCD ENZYME SUBUNIT RECC"/>
    <property type="match status" value="1"/>
</dbReference>
<dbReference type="PIRSF" id="PIRSF000980">
    <property type="entry name" value="RecC"/>
    <property type="match status" value="1"/>
</dbReference>
<gene>
    <name evidence="10 12" type="primary">recC</name>
    <name evidence="12" type="ordered locus">azo3858</name>
</gene>
<dbReference type="GO" id="GO:0009338">
    <property type="term" value="C:exodeoxyribonuclease V complex"/>
    <property type="evidence" value="ECO:0007669"/>
    <property type="project" value="InterPro"/>
</dbReference>
<evidence type="ECO:0000259" key="11">
    <source>
        <dbReference type="Pfam" id="PF17946"/>
    </source>
</evidence>
<evidence type="ECO:0000256" key="3">
    <source>
        <dbReference type="ARBA" id="ARBA00022763"/>
    </source>
</evidence>
<dbReference type="GO" id="GO:0000724">
    <property type="term" value="P:double-strand break repair via homologous recombination"/>
    <property type="evidence" value="ECO:0007669"/>
    <property type="project" value="UniProtKB-UniRule"/>
</dbReference>
<reference evidence="12 13" key="1">
    <citation type="journal article" date="2006" name="Nat. Biotechnol.">
        <title>Complete genome of the mutualistic, N2-fixing grass endophyte Azoarcus sp. strain BH72.</title>
        <authorList>
            <person name="Krause A."/>
            <person name="Ramakumar A."/>
            <person name="Bartels D."/>
            <person name="Battistoni F."/>
            <person name="Bekel T."/>
            <person name="Boch J."/>
            <person name="Boehm M."/>
            <person name="Friedrich F."/>
            <person name="Hurek T."/>
            <person name="Krause L."/>
            <person name="Linke B."/>
            <person name="McHardy A.C."/>
            <person name="Sarkar A."/>
            <person name="Schneiker S."/>
            <person name="Syed A.A."/>
            <person name="Thauer R."/>
            <person name="Vorhoelter F.-J."/>
            <person name="Weidner S."/>
            <person name="Puehler A."/>
            <person name="Reinhold-Hurek B."/>
            <person name="Kaiser O."/>
            <person name="Goesmann A."/>
        </authorList>
    </citation>
    <scope>NUCLEOTIDE SEQUENCE [LARGE SCALE GENOMIC DNA]</scope>
    <source>
        <strain evidence="12 13">BH72</strain>
    </source>
</reference>
<evidence type="ECO:0000256" key="5">
    <source>
        <dbReference type="ARBA" id="ARBA00022806"/>
    </source>
</evidence>
<comment type="miscellaneous">
    <text evidence="10">In the RecBCD complex, RecB has a slow 3'-5' helicase, an exonuclease activity and loads RecA onto ssDNA, RecD has a fast 5'-3' helicase activity, while RecC stimulates the ATPase and processivity of the RecB helicase and contributes to recognition of the Chi site.</text>
</comment>
<evidence type="ECO:0000256" key="8">
    <source>
        <dbReference type="ARBA" id="ARBA00023125"/>
    </source>
</evidence>
<comment type="similarity">
    <text evidence="10">Belongs to the RecC family.</text>
</comment>
<keyword evidence="12" id="KW-0255">Endonuclease</keyword>
<keyword evidence="7 10" id="KW-0067">ATP-binding</keyword>
<evidence type="ECO:0000256" key="2">
    <source>
        <dbReference type="ARBA" id="ARBA00022741"/>
    </source>
</evidence>
<dbReference type="Gene3D" id="1.10.10.990">
    <property type="match status" value="1"/>
</dbReference>
<dbReference type="InterPro" id="IPR041500">
    <property type="entry name" value="RecC_C"/>
</dbReference>
<dbReference type="eggNOG" id="COG1330">
    <property type="taxonomic scope" value="Bacteria"/>
</dbReference>
<keyword evidence="8 10" id="KW-0238">DNA-binding</keyword>
<name>A1KCB8_AZOSB</name>
<keyword evidence="4 10" id="KW-0378">Hydrolase</keyword>
<comment type="function">
    <text evidence="10">A helicase/nuclease that prepares dsDNA breaks (DSB) for recombinational DNA repair. Binds to DSBs and unwinds DNA via a highly rapid and processive ATP-dependent bidirectional helicase activity. Unwinds dsDNA until it encounters a Chi (crossover hotspot instigator) sequence from the 3' direction. Cuts ssDNA a few nucleotides 3' to the Chi site. The properties and activities of the enzyme are changed at Chi. The Chi-altered holoenzyme produces a long 3'-ssDNA overhang and facilitates RecA-binding to the ssDNA for homologous DNA recombination and repair. Holoenzyme degrades any linearized DNA that is unable to undergo homologous recombination. In the holoenzyme this subunit recognizes the wild-type Chi sequence, and when added to isolated RecB increases its ATP-dependent helicase processivity.</text>
</comment>
<dbReference type="SUPFAM" id="SSF52540">
    <property type="entry name" value="P-loop containing nucleoside triphosphate hydrolases"/>
    <property type="match status" value="2"/>
</dbReference>
<dbReference type="Gene3D" id="1.10.10.160">
    <property type="match status" value="1"/>
</dbReference>
<keyword evidence="5 10" id="KW-0347">Helicase</keyword>